<comment type="caution">
    <text evidence="1">The sequence shown here is derived from an EMBL/GenBank/DDBJ whole genome shotgun (WGS) entry which is preliminary data.</text>
</comment>
<organism evidence="1 2">
    <name type="scientific">Pseudomonas caricapapayae</name>
    <dbReference type="NCBI Taxonomy" id="46678"/>
    <lineage>
        <taxon>Bacteria</taxon>
        <taxon>Pseudomonadati</taxon>
        <taxon>Pseudomonadota</taxon>
        <taxon>Gammaproteobacteria</taxon>
        <taxon>Pseudomonadales</taxon>
        <taxon>Pseudomonadaceae</taxon>
        <taxon>Pseudomonas</taxon>
    </lineage>
</organism>
<evidence type="ECO:0000313" key="1">
    <source>
        <dbReference type="EMBL" id="MFJ1340235.1"/>
    </source>
</evidence>
<dbReference type="Proteomes" id="UP001615411">
    <property type="component" value="Unassembled WGS sequence"/>
</dbReference>
<accession>A0ACC7LZD6</accession>
<name>A0ACC7LZD6_9PSED</name>
<gene>
    <name evidence="1" type="ORF">ACIKP7_19115</name>
</gene>
<evidence type="ECO:0000313" key="2">
    <source>
        <dbReference type="Proteomes" id="UP001615411"/>
    </source>
</evidence>
<dbReference type="EMBL" id="JBIUGF010000069">
    <property type="protein sequence ID" value="MFJ1340235.1"/>
    <property type="molecule type" value="Genomic_DNA"/>
</dbReference>
<keyword evidence="2" id="KW-1185">Reference proteome</keyword>
<reference evidence="1" key="1">
    <citation type="submission" date="2024-10" db="EMBL/GenBank/DDBJ databases">
        <title>Aeromonas and Pseudomonas from the Cagarras Archipelago, Rio de Janeiro, Brazil.</title>
        <authorList>
            <person name="Canellas A.L.B."/>
            <person name="Laport M.S."/>
        </authorList>
    </citation>
    <scope>NUCLEOTIDE SEQUENCE</scope>
    <source>
        <strain evidence="1">ACP-7</strain>
    </source>
</reference>
<protein>
    <submittedName>
        <fullName evidence="1">Molecular chaperone</fullName>
    </submittedName>
</protein>
<sequence length="243" mass="27657">MFIFNRAWTEYSHPVKRLAIYLLLLCFAPQAKALLKIDGTRLIYVGTDKETTLSLTNLGDQDTVVQSWISHEHDTDNGDIPFAIVQPLVRLDRHEHLLLRVLYAGQGLPDDRESLFWLNIMDIPRKPAQADSVQLAVRHRLKLFYRPHGLQGSSSESVQNLVWRKRQGQQLEVINAGTYHLSLVNLEITRGSHTHKLSAYVFLRPGETHTLEAPAALLDGEAQIVFSEINDIGLQKRHSIELQ</sequence>
<proteinExistence type="predicted"/>